<comment type="caution">
    <text evidence="2">The sequence shown here is derived from an EMBL/GenBank/DDBJ whole genome shotgun (WGS) entry which is preliminary data.</text>
</comment>
<organism evidence="2 3">
    <name type="scientific">Candidatus Brennerbacteria bacterium RIFOXYD1_FULL_41_16</name>
    <dbReference type="NCBI Taxonomy" id="1797529"/>
    <lineage>
        <taxon>Bacteria</taxon>
        <taxon>Candidatus Brenneribacteriota</taxon>
    </lineage>
</organism>
<feature type="transmembrane region" description="Helical" evidence="1">
    <location>
        <begin position="52"/>
        <end position="72"/>
    </location>
</feature>
<feature type="transmembrane region" description="Helical" evidence="1">
    <location>
        <begin position="79"/>
        <end position="101"/>
    </location>
</feature>
<proteinExistence type="predicted"/>
<dbReference type="AlphaFoldDB" id="A0A1G1XK83"/>
<dbReference type="STRING" id="1797529.A2570_02355"/>
<keyword evidence="1" id="KW-0812">Transmembrane</keyword>
<keyword evidence="1" id="KW-1133">Transmembrane helix</keyword>
<reference evidence="2 3" key="1">
    <citation type="journal article" date="2016" name="Nat. Commun.">
        <title>Thousands of microbial genomes shed light on interconnected biogeochemical processes in an aquifer system.</title>
        <authorList>
            <person name="Anantharaman K."/>
            <person name="Brown C.T."/>
            <person name="Hug L.A."/>
            <person name="Sharon I."/>
            <person name="Castelle C.J."/>
            <person name="Probst A.J."/>
            <person name="Thomas B.C."/>
            <person name="Singh A."/>
            <person name="Wilkins M.J."/>
            <person name="Karaoz U."/>
            <person name="Brodie E.L."/>
            <person name="Williams K.H."/>
            <person name="Hubbard S.S."/>
            <person name="Banfield J.F."/>
        </authorList>
    </citation>
    <scope>NUCLEOTIDE SEQUENCE [LARGE SCALE GENOMIC DNA]</scope>
</reference>
<dbReference type="EMBL" id="MHHY01000007">
    <property type="protein sequence ID" value="OGY40555.1"/>
    <property type="molecule type" value="Genomic_DNA"/>
</dbReference>
<keyword evidence="1" id="KW-0472">Membrane</keyword>
<dbReference type="Proteomes" id="UP000178570">
    <property type="component" value="Unassembled WGS sequence"/>
</dbReference>
<gene>
    <name evidence="2" type="ORF">A2570_02355</name>
</gene>
<name>A0A1G1XK83_9BACT</name>
<accession>A0A1G1XK83</accession>
<evidence type="ECO:0000256" key="1">
    <source>
        <dbReference type="SAM" id="Phobius"/>
    </source>
</evidence>
<evidence type="ECO:0000313" key="2">
    <source>
        <dbReference type="EMBL" id="OGY40555.1"/>
    </source>
</evidence>
<protein>
    <submittedName>
        <fullName evidence="2">Uncharacterized protein</fullName>
    </submittedName>
</protein>
<feature type="transmembrane region" description="Helical" evidence="1">
    <location>
        <begin position="12"/>
        <end position="32"/>
    </location>
</feature>
<evidence type="ECO:0000313" key="3">
    <source>
        <dbReference type="Proteomes" id="UP000178570"/>
    </source>
</evidence>
<sequence>MFSKRKIKILIIFLYTLLTLKVVYPFLFYVFPNTWGEFLDSLSMFTLLNNNLMALCIGIFLNAFLILYFKILTKKKYEVIVLVVYTLINLKLLSTPLLYFFSSWYSQAPNFNLLALFTGLFLNAALVLYWMRKNTFGVEI</sequence>
<feature type="transmembrane region" description="Helical" evidence="1">
    <location>
        <begin position="113"/>
        <end position="131"/>
    </location>
</feature>